<reference evidence="2 3" key="1">
    <citation type="journal article" date="2014" name="Am. J. Bot.">
        <title>Genome assembly and annotation for red clover (Trifolium pratense; Fabaceae).</title>
        <authorList>
            <person name="Istvanek J."/>
            <person name="Jaros M."/>
            <person name="Krenek A."/>
            <person name="Repkova J."/>
        </authorList>
    </citation>
    <scope>NUCLEOTIDE SEQUENCE [LARGE SCALE GENOMIC DNA]</scope>
    <source>
        <strain evidence="3">cv. Tatra</strain>
        <tissue evidence="2">Young leaves</tissue>
    </source>
</reference>
<dbReference type="Proteomes" id="UP000236291">
    <property type="component" value="Unassembled WGS sequence"/>
</dbReference>
<dbReference type="AlphaFoldDB" id="A0A2K3N7Y5"/>
<evidence type="ECO:0000313" key="3">
    <source>
        <dbReference type="Proteomes" id="UP000236291"/>
    </source>
</evidence>
<dbReference type="EMBL" id="ASHM01017451">
    <property type="protein sequence ID" value="PNX99161.1"/>
    <property type="molecule type" value="Genomic_DNA"/>
</dbReference>
<feature type="non-terminal residue" evidence="2">
    <location>
        <position position="45"/>
    </location>
</feature>
<proteinExistence type="predicted"/>
<comment type="caution">
    <text evidence="2">The sequence shown here is derived from an EMBL/GenBank/DDBJ whole genome shotgun (WGS) entry which is preliminary data.</text>
</comment>
<sequence length="45" mass="4855">MAWLKVAEIGCKNVAEIAFGNCKNVDVIGFGNCKNVADLVNDKNK</sequence>
<reference evidence="2 3" key="2">
    <citation type="journal article" date="2017" name="Front. Plant Sci.">
        <title>Gene Classification and Mining of Molecular Markers Useful in Red Clover (Trifolium pratense) Breeding.</title>
        <authorList>
            <person name="Istvanek J."/>
            <person name="Dluhosova J."/>
            <person name="Dluhos P."/>
            <person name="Patkova L."/>
            <person name="Nedelnik J."/>
            <person name="Repkova J."/>
        </authorList>
    </citation>
    <scope>NUCLEOTIDE SEQUENCE [LARGE SCALE GENOMIC DNA]</scope>
    <source>
        <strain evidence="3">cv. Tatra</strain>
        <tissue evidence="2">Young leaves</tissue>
    </source>
</reference>
<gene>
    <name evidence="2" type="ORF">L195_g022424</name>
    <name evidence="1" type="ORF">L195_g036544</name>
</gene>
<name>A0A2K3N7Y5_TRIPR</name>
<evidence type="ECO:0000313" key="1">
    <source>
        <dbReference type="EMBL" id="PNX80540.1"/>
    </source>
</evidence>
<accession>A0A2K3N7Y5</accession>
<evidence type="ECO:0000313" key="2">
    <source>
        <dbReference type="EMBL" id="PNX99161.1"/>
    </source>
</evidence>
<organism evidence="2 3">
    <name type="scientific">Trifolium pratense</name>
    <name type="common">Red clover</name>
    <dbReference type="NCBI Taxonomy" id="57577"/>
    <lineage>
        <taxon>Eukaryota</taxon>
        <taxon>Viridiplantae</taxon>
        <taxon>Streptophyta</taxon>
        <taxon>Embryophyta</taxon>
        <taxon>Tracheophyta</taxon>
        <taxon>Spermatophyta</taxon>
        <taxon>Magnoliopsida</taxon>
        <taxon>eudicotyledons</taxon>
        <taxon>Gunneridae</taxon>
        <taxon>Pentapetalae</taxon>
        <taxon>rosids</taxon>
        <taxon>fabids</taxon>
        <taxon>Fabales</taxon>
        <taxon>Fabaceae</taxon>
        <taxon>Papilionoideae</taxon>
        <taxon>50 kb inversion clade</taxon>
        <taxon>NPAAA clade</taxon>
        <taxon>Hologalegina</taxon>
        <taxon>IRL clade</taxon>
        <taxon>Trifolieae</taxon>
        <taxon>Trifolium</taxon>
    </lineage>
</organism>
<dbReference type="EMBL" id="ASHM01038143">
    <property type="protein sequence ID" value="PNX80540.1"/>
    <property type="molecule type" value="Genomic_DNA"/>
</dbReference>
<protein>
    <submittedName>
        <fullName evidence="2">Uncharacterized protein</fullName>
    </submittedName>
</protein>